<gene>
    <name evidence="1" type="primary">gp_05872</name>
</gene>
<organism evidence="1 2">
    <name type="scientific">uncultured phage cr30_1</name>
    <dbReference type="NCBI Taxonomy" id="2986411"/>
    <lineage>
        <taxon>Viruses</taxon>
        <taxon>Duplodnaviria</taxon>
        <taxon>Heunggongvirae</taxon>
        <taxon>Uroviricota</taxon>
        <taxon>Caudoviricetes</taxon>
        <taxon>Crassvirales</taxon>
        <taxon>Suoliviridae</taxon>
        <taxon>Boorivirinae</taxon>
        <taxon>Cohcovirus</taxon>
        <taxon>Cohcovirus splanchnicus</taxon>
    </lineage>
</organism>
<dbReference type="EMBL" id="MZ130475">
    <property type="protein sequence ID" value="QWM89171.1"/>
    <property type="molecule type" value="Genomic_DNA"/>
</dbReference>
<keyword evidence="2" id="KW-1185">Reference proteome</keyword>
<sequence length="144" mass="16671">MKQLHLIGTTGNNLCLVQIPTSWSQQEVKEMLERALLVFMQEKDNPEFLSSLNEEELKHQFPKFDSKLIEQVSVLLQNVGTPISTGGGLTWQVEVQNYLLRNPTFTRDLVLLFNNPLKKEEKEYLCINYIEALPEIVKVFKSYV</sequence>
<evidence type="ECO:0000313" key="2">
    <source>
        <dbReference type="Proteomes" id="UP000827388"/>
    </source>
</evidence>
<evidence type="ECO:0000313" key="1">
    <source>
        <dbReference type="EMBL" id="QWM89171.1"/>
    </source>
</evidence>
<accession>A0AAE7V3U1</accession>
<protein>
    <submittedName>
        <fullName evidence="1">Transcriptional regulator/repressor</fullName>
    </submittedName>
</protein>
<proteinExistence type="predicted"/>
<reference evidence="1 2" key="1">
    <citation type="submission" date="2021-04" db="EMBL/GenBank/DDBJ databases">
        <authorList>
            <person name="Shkoporov A.N."/>
            <person name="Stockdale S.R."/>
            <person name="Guerin E."/>
            <person name="Ross R.P."/>
            <person name="Hill C."/>
        </authorList>
    </citation>
    <scope>NUCLEOTIDE SEQUENCE [LARGE SCALE GENOMIC DNA]</scope>
    <source>
        <strain evidence="2">cr30_1</strain>
    </source>
</reference>
<dbReference type="Proteomes" id="UP000827388">
    <property type="component" value="Segment"/>
</dbReference>
<dbReference type="RefSeq" id="YP_010358743.1">
    <property type="nucleotide sequence ID" value="NC_062765.1"/>
</dbReference>
<dbReference type="GeneID" id="75692148"/>
<dbReference type="KEGG" id="vg:75692148"/>
<name>A0AAE7V3U1_9CAUD</name>